<accession>A0A6N7Q4G1</accession>
<feature type="compositionally biased region" description="Basic residues" evidence="1">
    <location>
        <begin position="1"/>
        <end position="12"/>
    </location>
</feature>
<organism evidence="2 3">
    <name type="scientific">Polyangium spumosum</name>
    <dbReference type="NCBI Taxonomy" id="889282"/>
    <lineage>
        <taxon>Bacteria</taxon>
        <taxon>Pseudomonadati</taxon>
        <taxon>Myxococcota</taxon>
        <taxon>Polyangia</taxon>
        <taxon>Polyangiales</taxon>
        <taxon>Polyangiaceae</taxon>
        <taxon>Polyangium</taxon>
    </lineage>
</organism>
<name>A0A6N7Q4G1_9BACT</name>
<feature type="region of interest" description="Disordered" evidence="1">
    <location>
        <begin position="1"/>
        <end position="22"/>
    </location>
</feature>
<dbReference type="OrthoDB" id="5402169at2"/>
<dbReference type="RefSeq" id="WP_153824557.1">
    <property type="nucleotide sequence ID" value="NZ_WJIE01000020.1"/>
</dbReference>
<sequence length="220" mass="24731">MSERTRSRRHRPAPPPRDQEASTFTRILERLVTCLPSAKGAALVDAEGETVDYFGYLDPFDLKVAAAHWQIVLGELKEAPNFASPQQITVRARGRGYIVRQLPEGYALVVLLHPRAAFAASERMLEESEAELCAEAAWPRPQGSTKWFRVEVETIPPDHSRPRRLRAAGGWQPIEVMGAMVGLRGREKGFRVRLPSGAELLLVRECRGRWFADEHVEALI</sequence>
<protein>
    <recommendedName>
        <fullName evidence="4">Roadblock/LAMTOR2 domain-containing protein</fullName>
    </recommendedName>
</protein>
<dbReference type="Proteomes" id="UP000440224">
    <property type="component" value="Unassembled WGS sequence"/>
</dbReference>
<proteinExistence type="predicted"/>
<gene>
    <name evidence="2" type="ORF">GF068_38540</name>
</gene>
<evidence type="ECO:0000256" key="1">
    <source>
        <dbReference type="SAM" id="MobiDB-lite"/>
    </source>
</evidence>
<dbReference type="EMBL" id="WJIE01000020">
    <property type="protein sequence ID" value="MRG97780.1"/>
    <property type="molecule type" value="Genomic_DNA"/>
</dbReference>
<dbReference type="SUPFAM" id="SSF103196">
    <property type="entry name" value="Roadblock/LC7 domain"/>
    <property type="match status" value="1"/>
</dbReference>
<reference evidence="2 3" key="1">
    <citation type="submission" date="2019-10" db="EMBL/GenBank/DDBJ databases">
        <title>A soil myxobacterium in the family Polyangiaceae.</title>
        <authorList>
            <person name="Li Y."/>
            <person name="Wang J."/>
        </authorList>
    </citation>
    <scope>NUCLEOTIDE SEQUENCE [LARGE SCALE GENOMIC DNA]</scope>
    <source>
        <strain evidence="2 3">DSM 14734</strain>
    </source>
</reference>
<evidence type="ECO:0008006" key="4">
    <source>
        <dbReference type="Google" id="ProtNLM"/>
    </source>
</evidence>
<keyword evidence="3" id="KW-1185">Reference proteome</keyword>
<dbReference type="AlphaFoldDB" id="A0A6N7Q4G1"/>
<comment type="caution">
    <text evidence="2">The sequence shown here is derived from an EMBL/GenBank/DDBJ whole genome shotgun (WGS) entry which is preliminary data.</text>
</comment>
<evidence type="ECO:0000313" key="2">
    <source>
        <dbReference type="EMBL" id="MRG97780.1"/>
    </source>
</evidence>
<evidence type="ECO:0000313" key="3">
    <source>
        <dbReference type="Proteomes" id="UP000440224"/>
    </source>
</evidence>